<protein>
    <submittedName>
        <fullName evidence="1">Uncharacterized protein</fullName>
    </submittedName>
</protein>
<sequence>MTQNIYDNQDVFSGYAKLSRSIDGLDGAPEWPVNGYQAEGKRVTDWLAKRVIKQHRTLGNYINILIKHGFIITHLEEWGPTAQQITDWPALDEEKERPEVGIFILYKFFSNRLSTGLPWKIVPCETPSLSIKGYLSKNQA</sequence>
<accession>A0ABM5SPZ6</accession>
<organism evidence="1 2">
    <name type="scientific">Yersinia rochesterensis</name>
    <dbReference type="NCBI Taxonomy" id="1604335"/>
    <lineage>
        <taxon>Bacteria</taxon>
        <taxon>Pseudomonadati</taxon>
        <taxon>Pseudomonadota</taxon>
        <taxon>Gammaproteobacteria</taxon>
        <taxon>Enterobacterales</taxon>
        <taxon>Yersiniaceae</taxon>
        <taxon>Yersinia</taxon>
    </lineage>
</organism>
<evidence type="ECO:0000313" key="2">
    <source>
        <dbReference type="Proteomes" id="UP000031883"/>
    </source>
</evidence>
<keyword evidence="2" id="KW-1185">Reference proteome</keyword>
<evidence type="ECO:0000313" key="1">
    <source>
        <dbReference type="EMBL" id="AJJ36600.1"/>
    </source>
</evidence>
<dbReference type="Gene3D" id="3.40.50.150">
    <property type="entry name" value="Vaccinia Virus protein VP39"/>
    <property type="match status" value="1"/>
</dbReference>
<dbReference type="EMBL" id="CP009997">
    <property type="protein sequence ID" value="AJJ36600.1"/>
    <property type="molecule type" value="Genomic_DNA"/>
</dbReference>
<proteinExistence type="predicted"/>
<gene>
    <name evidence="1" type="ORF">CH54_734</name>
</gene>
<name>A0ABM5SPZ6_9GAMM</name>
<dbReference type="InterPro" id="IPR029063">
    <property type="entry name" value="SAM-dependent_MTases_sf"/>
</dbReference>
<reference evidence="1 2" key="1">
    <citation type="journal article" date="2015" name="Genome Announc.">
        <title>Thirty-Two Complete Genome Assemblies of Nine Yersinia Species, Including Y. pestis, Y. pseudotuberculosis, and Y. enterocolitica.</title>
        <authorList>
            <person name="Johnson S.L."/>
            <person name="Daligault H.E."/>
            <person name="Davenport K.W."/>
            <person name="Jaissle J."/>
            <person name="Frey K.G."/>
            <person name="Ladner J.T."/>
            <person name="Broomall S.M."/>
            <person name="Bishop-Lilly K.A."/>
            <person name="Bruce D.C."/>
            <person name="Coyne S.R."/>
            <person name="Gibbons H.S."/>
            <person name="Lo C.C."/>
            <person name="Munk A.C."/>
            <person name="Rosenzweig C.N."/>
            <person name="Koroleva G.I."/>
            <person name="Palacios G.F."/>
            <person name="Redden C.L."/>
            <person name="Xu Y."/>
            <person name="Minogue T.D."/>
            <person name="Chain P.S."/>
        </authorList>
    </citation>
    <scope>NUCLEOTIDE SEQUENCE [LARGE SCALE GENOMIC DNA]</scope>
    <source>
        <strain evidence="1 2">Y231</strain>
    </source>
</reference>
<dbReference type="Proteomes" id="UP000031883">
    <property type="component" value="Chromosome"/>
</dbReference>